<dbReference type="AlphaFoldDB" id="A0AAN1XWH4"/>
<dbReference type="InterPro" id="IPR018699">
    <property type="entry name" value="DUF2203"/>
</dbReference>
<dbReference type="PIRSF" id="PIRSF016498">
    <property type="entry name" value="UCP016498"/>
    <property type="match status" value="1"/>
</dbReference>
<evidence type="ECO:0000313" key="1">
    <source>
        <dbReference type="EMBL" id="BDE06678.1"/>
    </source>
</evidence>
<reference evidence="1 2" key="1">
    <citation type="journal article" date="2022" name="ISME Commun">
        <title>Vulcanimicrobium alpinus gen. nov. sp. nov., the first cultivated representative of the candidate phylum 'Eremiobacterota', is a metabolically versatile aerobic anoxygenic phototroph.</title>
        <authorList>
            <person name="Yabe S."/>
            <person name="Muto K."/>
            <person name="Abe K."/>
            <person name="Yokota A."/>
            <person name="Staudigel H."/>
            <person name="Tebo B.M."/>
        </authorList>
    </citation>
    <scope>NUCLEOTIDE SEQUENCE [LARGE SCALE GENOMIC DNA]</scope>
    <source>
        <strain evidence="1 2">WC8-2</strain>
    </source>
</reference>
<organism evidence="1 2">
    <name type="scientific">Vulcanimicrobium alpinum</name>
    <dbReference type="NCBI Taxonomy" id="3016050"/>
    <lineage>
        <taxon>Bacteria</taxon>
        <taxon>Bacillati</taxon>
        <taxon>Vulcanimicrobiota</taxon>
        <taxon>Vulcanimicrobiia</taxon>
        <taxon>Vulcanimicrobiales</taxon>
        <taxon>Vulcanimicrobiaceae</taxon>
        <taxon>Vulcanimicrobium</taxon>
    </lineage>
</organism>
<dbReference type="Pfam" id="PF09969">
    <property type="entry name" value="DUF2203"/>
    <property type="match status" value="1"/>
</dbReference>
<evidence type="ECO:0000313" key="2">
    <source>
        <dbReference type="Proteomes" id="UP001317532"/>
    </source>
</evidence>
<evidence type="ECO:0008006" key="3">
    <source>
        <dbReference type="Google" id="ProtNLM"/>
    </source>
</evidence>
<proteinExistence type="predicted"/>
<keyword evidence="2" id="KW-1185">Reference proteome</keyword>
<dbReference type="RefSeq" id="WP_317994326.1">
    <property type="nucleotide sequence ID" value="NZ_AP025523.1"/>
</dbReference>
<gene>
    <name evidence="1" type="ORF">WPS_19540</name>
</gene>
<name>A0AAN1XWH4_UNVUL</name>
<dbReference type="Proteomes" id="UP001317532">
    <property type="component" value="Chromosome"/>
</dbReference>
<protein>
    <recommendedName>
        <fullName evidence="3">DUF2203 domain-containing protein</fullName>
    </recommendedName>
</protein>
<accession>A0AAN1XWH4</accession>
<sequence length="125" mass="14376">MKLFSAEKANALIPVLEPLLDELWGKRRDLAIRLLETDPALRAGRSDATRDRRRSRAFTELKAEIVRLINRIEAHGCVVKDLDLGLLDFPSMRDGRPVYLCWKAGERELAHWHGTDESFVDRKPL</sequence>
<dbReference type="KEGG" id="vab:WPS_19540"/>
<dbReference type="EMBL" id="AP025523">
    <property type="protein sequence ID" value="BDE06678.1"/>
    <property type="molecule type" value="Genomic_DNA"/>
</dbReference>